<feature type="region of interest" description="Disordered" evidence="1">
    <location>
        <begin position="18"/>
        <end position="38"/>
    </location>
</feature>
<dbReference type="Proteomes" id="UP001163823">
    <property type="component" value="Unassembled WGS sequence"/>
</dbReference>
<organism evidence="2 3">
    <name type="scientific">Quillaja saponaria</name>
    <name type="common">Soap bark tree</name>
    <dbReference type="NCBI Taxonomy" id="32244"/>
    <lineage>
        <taxon>Eukaryota</taxon>
        <taxon>Viridiplantae</taxon>
        <taxon>Streptophyta</taxon>
        <taxon>Embryophyta</taxon>
        <taxon>Tracheophyta</taxon>
        <taxon>Spermatophyta</taxon>
        <taxon>Magnoliopsida</taxon>
        <taxon>eudicotyledons</taxon>
        <taxon>Gunneridae</taxon>
        <taxon>Pentapetalae</taxon>
        <taxon>rosids</taxon>
        <taxon>fabids</taxon>
        <taxon>Fabales</taxon>
        <taxon>Quillajaceae</taxon>
        <taxon>Quillaja</taxon>
    </lineage>
</organism>
<evidence type="ECO:0000313" key="3">
    <source>
        <dbReference type="Proteomes" id="UP001163823"/>
    </source>
</evidence>
<sequence>MVRKKGDGYCEDRNRYWNPADSPSHHDHPFFQLSSSSERPHPLPDLVYSATFPPPHLLVQNTFFPSQSTSFLCRRPYLVR</sequence>
<dbReference type="EMBL" id="JARAOO010000055">
    <property type="protein sequence ID" value="KAJ7942443.1"/>
    <property type="molecule type" value="Genomic_DNA"/>
</dbReference>
<comment type="caution">
    <text evidence="2">The sequence shown here is derived from an EMBL/GenBank/DDBJ whole genome shotgun (WGS) entry which is preliminary data.</text>
</comment>
<dbReference type="KEGG" id="qsa:O6P43_034514"/>
<evidence type="ECO:0000256" key="1">
    <source>
        <dbReference type="SAM" id="MobiDB-lite"/>
    </source>
</evidence>
<accession>A0AAD7KMB1</accession>
<dbReference type="AlphaFoldDB" id="A0AAD7KMB1"/>
<keyword evidence="3" id="KW-1185">Reference proteome</keyword>
<gene>
    <name evidence="2" type="ORF">O6P43_034514</name>
</gene>
<name>A0AAD7KMB1_QUISA</name>
<protein>
    <submittedName>
        <fullName evidence="2">Uncharacterized protein</fullName>
    </submittedName>
</protein>
<proteinExistence type="predicted"/>
<reference evidence="2" key="1">
    <citation type="journal article" date="2023" name="Science">
        <title>Elucidation of the pathway for biosynthesis of saponin adjuvants from the soapbark tree.</title>
        <authorList>
            <person name="Reed J."/>
            <person name="Orme A."/>
            <person name="El-Demerdash A."/>
            <person name="Owen C."/>
            <person name="Martin L.B.B."/>
            <person name="Misra R.C."/>
            <person name="Kikuchi S."/>
            <person name="Rejzek M."/>
            <person name="Martin A.C."/>
            <person name="Harkess A."/>
            <person name="Leebens-Mack J."/>
            <person name="Louveau T."/>
            <person name="Stephenson M.J."/>
            <person name="Osbourn A."/>
        </authorList>
    </citation>
    <scope>NUCLEOTIDE SEQUENCE</scope>
    <source>
        <strain evidence="2">S10</strain>
    </source>
</reference>
<evidence type="ECO:0000313" key="2">
    <source>
        <dbReference type="EMBL" id="KAJ7942443.1"/>
    </source>
</evidence>